<dbReference type="SUPFAM" id="SSF50998">
    <property type="entry name" value="Quinoprotein alcohol dehydrogenase-like"/>
    <property type="match status" value="1"/>
</dbReference>
<feature type="region of interest" description="Disordered" evidence="1">
    <location>
        <begin position="593"/>
        <end position="694"/>
    </location>
</feature>
<dbReference type="InterPro" id="IPR011047">
    <property type="entry name" value="Quinoprotein_ADH-like_sf"/>
</dbReference>
<dbReference type="STRING" id="55952.BU52_29900"/>
<dbReference type="OrthoDB" id="4338769at2"/>
<feature type="region of interest" description="Disordered" evidence="1">
    <location>
        <begin position="771"/>
        <end position="872"/>
    </location>
</feature>
<dbReference type="EMBL" id="JFCB01000039">
    <property type="protein sequence ID" value="KES03574.1"/>
    <property type="molecule type" value="Genomic_DNA"/>
</dbReference>
<name>A0A081XJ51_STRTO</name>
<gene>
    <name evidence="2" type="ORF">BU52_29900</name>
</gene>
<dbReference type="RefSeq" id="WP_037940042.1">
    <property type="nucleotide sequence ID" value="NZ_JFCB01000039.1"/>
</dbReference>
<evidence type="ECO:0000256" key="1">
    <source>
        <dbReference type="SAM" id="MobiDB-lite"/>
    </source>
</evidence>
<proteinExistence type="predicted"/>
<evidence type="ECO:0008006" key="4">
    <source>
        <dbReference type="Google" id="ProtNLM"/>
    </source>
</evidence>
<comment type="caution">
    <text evidence="2">The sequence shown here is derived from an EMBL/GenBank/DDBJ whole genome shotgun (WGS) entry which is preliminary data.</text>
</comment>
<dbReference type="Gene3D" id="2.60.450.20">
    <property type="match status" value="2"/>
</dbReference>
<dbReference type="InterPro" id="IPR047002">
    <property type="entry name" value="Tcp10_C_sf"/>
</dbReference>
<evidence type="ECO:0000313" key="2">
    <source>
        <dbReference type="EMBL" id="KES03574.1"/>
    </source>
</evidence>
<dbReference type="AlphaFoldDB" id="A0A081XJ51"/>
<reference evidence="2 3" key="1">
    <citation type="submission" date="2014-02" db="EMBL/GenBank/DDBJ databases">
        <title>The genome announcement of Streptomyces toyocaensis NRRL15009.</title>
        <authorList>
            <person name="Hong H.-J."/>
            <person name="Kwun M.J."/>
        </authorList>
    </citation>
    <scope>NUCLEOTIDE SEQUENCE [LARGE SCALE GENOMIC DNA]</scope>
    <source>
        <strain evidence="2 3">NRRL 15009</strain>
    </source>
</reference>
<feature type="region of interest" description="Disordered" evidence="1">
    <location>
        <begin position="393"/>
        <end position="559"/>
    </location>
</feature>
<feature type="compositionally biased region" description="Low complexity" evidence="1">
    <location>
        <begin position="650"/>
        <end position="684"/>
    </location>
</feature>
<sequence length="1036" mass="108976">MVDRYDPNSKDNVNKFDNAGDVQADTWADLVRHLTGYPVPDRKTVFDDLRSSHGGKLFRMEITERNLGQSLDSGFLTTEGEDYAIWFFKGGKDDKIMQARIVFEGRVKVGNEIHFENPGSDNVRDATVREGNEFKDYHKDSMSTVPLARYMNGPRAALLALLDGSTENVRFSDLGVPPGDVVDLNSLNTAGESFDFAAKFFKDHAVVLKDWEDRFGKDDASWKGAAANVFRDLLEKIRDNYDGYVETFDSPAGPDGGAGTGNTVYSRALSLARKYLTDSANALLEAWLAWAKSPYYDPHQVLRYVLDELGRWVDENNILRTELEAGPRTVVVHKPRPGFTSVHPEYGDLADIANWAKVGDKAVEIWHHGIDAYLGTPAARVQSNLNNHFLDLSKDFSGNHPKPRTTSTTGKGADGPLTLNGPNGPISLEDLLNGPNNPGGRPDQNYGVHIQNGPTRKPTDLDGSARPAPLGDIPKNLGGPGGPGDPDTVNKSLGDLGNLNGSPNPNDSARLAPLGDIPKNLGSPGGPGDPDTVNKSLGDLGNLNGSPNHNGPLQAAHLAPLGTPLGSPGRLNRGAAGDLGRLDDGRIASAFPDGSRSVFDPDTGALATTRPDGTTTVTDLTHGAKVTNPDGSTTVLDDDGKLTTTYPDGTTRTVDPTTGETVTTRPDGTTTTEKLGDLGNLNGRNGLGTPGDLAGLETPTGGRTALEEGDFTTRYQDGSRATFDPDTGALTTTRPDGTTTITDLTHGAKVTNPDGSTTMLDNGRLVTSFPDGSKQVLDPETGIVTVTDPQGNTRTVDLGELNSPRGSDRPDQLDSPGLPDRPERPIDLPDGINLPDRPTQPIHLPDGINLPDNLGSPGGLNGNGGDGIDRRDVPVAGPSHGGAGLAGGGGNSDVLATGAFAATSAAPPVGAAGSGLGFPAVPGAPGIPGTPGTPGMPMGGGMGGGGDKGNGERVRAVLVDTLEESERRSRRRRGPWNRQEDDDTFLAPASRVPTTGGHSADEEQPGRRPTSSADYLEEETDVWGTEEGGTPAVIGR</sequence>
<keyword evidence="3" id="KW-1185">Reference proteome</keyword>
<dbReference type="Proteomes" id="UP000028341">
    <property type="component" value="Unassembled WGS sequence"/>
</dbReference>
<feature type="compositionally biased region" description="Low complexity" evidence="1">
    <location>
        <begin position="608"/>
        <end position="621"/>
    </location>
</feature>
<feature type="compositionally biased region" description="Low complexity" evidence="1">
    <location>
        <begin position="727"/>
        <end position="739"/>
    </location>
</feature>
<accession>A0A081XJ51</accession>
<feature type="region of interest" description="Disordered" evidence="1">
    <location>
        <begin position="960"/>
        <end position="1036"/>
    </location>
</feature>
<dbReference type="NCBIfam" id="NF038047">
    <property type="entry name" value="not_Tcp10"/>
    <property type="match status" value="1"/>
</dbReference>
<feature type="compositionally biased region" description="Gly residues" evidence="1">
    <location>
        <begin position="856"/>
        <end position="866"/>
    </location>
</feature>
<dbReference type="eggNOG" id="COG3064">
    <property type="taxonomic scope" value="Bacteria"/>
</dbReference>
<evidence type="ECO:0000313" key="3">
    <source>
        <dbReference type="Proteomes" id="UP000028341"/>
    </source>
</evidence>
<feature type="region of interest" description="Disordered" evidence="1">
    <location>
        <begin position="718"/>
        <end position="739"/>
    </location>
</feature>
<organism evidence="2 3">
    <name type="scientific">Streptomyces toyocaensis</name>
    <dbReference type="NCBI Taxonomy" id="55952"/>
    <lineage>
        <taxon>Bacteria</taxon>
        <taxon>Bacillati</taxon>
        <taxon>Actinomycetota</taxon>
        <taxon>Actinomycetes</taxon>
        <taxon>Kitasatosporales</taxon>
        <taxon>Streptomycetaceae</taxon>
        <taxon>Streptomyces</taxon>
    </lineage>
</organism>
<protein>
    <recommendedName>
        <fullName evidence="4">POLO box domain-containing protein</fullName>
    </recommendedName>
</protein>